<dbReference type="AlphaFoldDB" id="A0A8S9GGT4"/>
<sequence length="298" mass="34361">MGGFTGGGEALALTKLLQYISSIKADCMARQQANDAQLSTMVAEQDVEGMTVMSISVEAGAPRESLSDDKKIVDIQEICRSSCLIRDWEAKITIHVFLFREESQTKRLKRMFQTRFKIPYQFLDTHPFVDSLVQSDYHLSSEVKHQIFFISEMRRLIKETQYTLLLYIQASHTSDWTDNKGNKEANLSVENSRRRYIDGEHWFDVEGSQDYGKTEVKYCPDDFGRDEKLDLDESEYDADEYGEFADEIGDGLILGVKVMRCILIKKSSLEKLLMCKKSIMMFSMIDAKRAVKELRTQW</sequence>
<proteinExistence type="predicted"/>
<name>A0A8S9GGT4_BRACR</name>
<accession>A0A8S9GGT4</accession>
<evidence type="ECO:0000313" key="2">
    <source>
        <dbReference type="Proteomes" id="UP000712281"/>
    </source>
</evidence>
<dbReference type="Proteomes" id="UP000712281">
    <property type="component" value="Unassembled WGS sequence"/>
</dbReference>
<organism evidence="1 2">
    <name type="scientific">Brassica cretica</name>
    <name type="common">Mustard</name>
    <dbReference type="NCBI Taxonomy" id="69181"/>
    <lineage>
        <taxon>Eukaryota</taxon>
        <taxon>Viridiplantae</taxon>
        <taxon>Streptophyta</taxon>
        <taxon>Embryophyta</taxon>
        <taxon>Tracheophyta</taxon>
        <taxon>Spermatophyta</taxon>
        <taxon>Magnoliopsida</taxon>
        <taxon>eudicotyledons</taxon>
        <taxon>Gunneridae</taxon>
        <taxon>Pentapetalae</taxon>
        <taxon>rosids</taxon>
        <taxon>malvids</taxon>
        <taxon>Brassicales</taxon>
        <taxon>Brassicaceae</taxon>
        <taxon>Brassiceae</taxon>
        <taxon>Brassica</taxon>
    </lineage>
</organism>
<evidence type="ECO:0000313" key="1">
    <source>
        <dbReference type="EMBL" id="KAF2544570.1"/>
    </source>
</evidence>
<reference evidence="1" key="1">
    <citation type="submission" date="2019-12" db="EMBL/GenBank/DDBJ databases">
        <title>Genome sequencing and annotation of Brassica cretica.</title>
        <authorList>
            <person name="Studholme D.J."/>
            <person name="Sarris P.F."/>
        </authorList>
    </citation>
    <scope>NUCLEOTIDE SEQUENCE</scope>
    <source>
        <strain evidence="1">PFS-001/15</strain>
        <tissue evidence="1">Leaf</tissue>
    </source>
</reference>
<comment type="caution">
    <text evidence="1">The sequence shown here is derived from an EMBL/GenBank/DDBJ whole genome shotgun (WGS) entry which is preliminary data.</text>
</comment>
<dbReference type="EMBL" id="QGKW02002005">
    <property type="protein sequence ID" value="KAF2544570.1"/>
    <property type="molecule type" value="Genomic_DNA"/>
</dbReference>
<protein>
    <submittedName>
        <fullName evidence="1">Uncharacterized protein</fullName>
    </submittedName>
</protein>
<gene>
    <name evidence="1" type="ORF">F2Q68_00032137</name>
</gene>